<evidence type="ECO:0000313" key="6">
    <source>
        <dbReference type="Proteomes" id="UP000326789"/>
    </source>
</evidence>
<dbReference type="Pfam" id="PF07702">
    <property type="entry name" value="UTRA"/>
    <property type="match status" value="1"/>
</dbReference>
<dbReference type="InterPro" id="IPR050679">
    <property type="entry name" value="Bact_HTH_transcr_reg"/>
</dbReference>
<dbReference type="SUPFAM" id="SSF64288">
    <property type="entry name" value="Chorismate lyase-like"/>
    <property type="match status" value="1"/>
</dbReference>
<dbReference type="InterPro" id="IPR036390">
    <property type="entry name" value="WH_DNA-bd_sf"/>
</dbReference>
<dbReference type="EMBL" id="VWSE01000010">
    <property type="protein sequence ID" value="KAB0285557.1"/>
    <property type="molecule type" value="Genomic_DNA"/>
</dbReference>
<keyword evidence="1" id="KW-0805">Transcription regulation</keyword>
<accession>A0A5N3QTM8</accession>
<dbReference type="GO" id="GO:0003700">
    <property type="term" value="F:DNA-binding transcription factor activity"/>
    <property type="evidence" value="ECO:0007669"/>
    <property type="project" value="InterPro"/>
</dbReference>
<dbReference type="FunFam" id="1.10.10.10:FF:000079">
    <property type="entry name" value="GntR family transcriptional regulator"/>
    <property type="match status" value="1"/>
</dbReference>
<dbReference type="GO" id="GO:0045892">
    <property type="term" value="P:negative regulation of DNA-templated transcription"/>
    <property type="evidence" value="ECO:0007669"/>
    <property type="project" value="TreeGrafter"/>
</dbReference>
<evidence type="ECO:0000313" key="5">
    <source>
        <dbReference type="EMBL" id="KAB0285557.1"/>
    </source>
</evidence>
<dbReference type="SMART" id="SM00345">
    <property type="entry name" value="HTH_GNTR"/>
    <property type="match status" value="1"/>
</dbReference>
<dbReference type="Gene3D" id="3.40.1410.10">
    <property type="entry name" value="Chorismate lyase-like"/>
    <property type="match status" value="1"/>
</dbReference>
<dbReference type="InterPro" id="IPR000524">
    <property type="entry name" value="Tscrpt_reg_HTH_GntR"/>
</dbReference>
<protein>
    <submittedName>
        <fullName evidence="5">GntR family transcriptional regulator</fullName>
    </submittedName>
</protein>
<sequence length="244" mass="27713">MIDKQSHVPIYIQIEQILSKKIDDGSLKPGDPLPSETVLAEQYGVSRMTARKAVDYLVRQGIVERQRGRGTFICEQTLDLKMALPLDSHLTSSEVANSLNSSIVNKLLHLEKVTASQKVCETLGIEENSQVWFMKRLRLVGAVPFVFESTHMLIDPYFDDLTEAHLNSSKYLYLDSKGLKVKGSEKQIRAELPGEEVRRHLGLKRDDPVLYARSVAQLEDGKPFEVSDIYYNQEHYTFTLSANR</sequence>
<dbReference type="SUPFAM" id="SSF46785">
    <property type="entry name" value="Winged helix' DNA-binding domain"/>
    <property type="match status" value="1"/>
</dbReference>
<evidence type="ECO:0000259" key="4">
    <source>
        <dbReference type="PROSITE" id="PS50949"/>
    </source>
</evidence>
<dbReference type="InterPro" id="IPR028978">
    <property type="entry name" value="Chorismate_lyase_/UTRA_dom_sf"/>
</dbReference>
<comment type="caution">
    <text evidence="5">The sequence shown here is derived from an EMBL/GenBank/DDBJ whole genome shotgun (WGS) entry which is preliminary data.</text>
</comment>
<dbReference type="AlphaFoldDB" id="A0A5N3QTM8"/>
<proteinExistence type="predicted"/>
<dbReference type="InterPro" id="IPR036388">
    <property type="entry name" value="WH-like_DNA-bd_sf"/>
</dbReference>
<evidence type="ECO:0000256" key="3">
    <source>
        <dbReference type="ARBA" id="ARBA00023163"/>
    </source>
</evidence>
<dbReference type="PROSITE" id="PS50949">
    <property type="entry name" value="HTH_GNTR"/>
    <property type="match status" value="1"/>
</dbReference>
<dbReference type="CDD" id="cd07377">
    <property type="entry name" value="WHTH_GntR"/>
    <property type="match status" value="1"/>
</dbReference>
<dbReference type="PRINTS" id="PR00035">
    <property type="entry name" value="HTHGNTR"/>
</dbReference>
<dbReference type="Gene3D" id="1.10.10.10">
    <property type="entry name" value="Winged helix-like DNA-binding domain superfamily/Winged helix DNA-binding domain"/>
    <property type="match status" value="1"/>
</dbReference>
<dbReference type="RefSeq" id="WP_150873255.1">
    <property type="nucleotide sequence ID" value="NZ_VWSE01000010.1"/>
</dbReference>
<dbReference type="GO" id="GO:0003677">
    <property type="term" value="F:DNA binding"/>
    <property type="evidence" value="ECO:0007669"/>
    <property type="project" value="UniProtKB-KW"/>
</dbReference>
<name>A0A5N3QTM8_9VIBR</name>
<dbReference type="PANTHER" id="PTHR44846">
    <property type="entry name" value="MANNOSYL-D-GLYCERATE TRANSPORT/METABOLISM SYSTEM REPRESSOR MNGR-RELATED"/>
    <property type="match status" value="1"/>
</dbReference>
<dbReference type="Proteomes" id="UP000326789">
    <property type="component" value="Unassembled WGS sequence"/>
</dbReference>
<gene>
    <name evidence="5" type="ORF">F2P58_23935</name>
</gene>
<keyword evidence="2" id="KW-0238">DNA-binding</keyword>
<dbReference type="Pfam" id="PF00392">
    <property type="entry name" value="GntR"/>
    <property type="match status" value="1"/>
</dbReference>
<reference evidence="5 6" key="1">
    <citation type="submission" date="2019-09" db="EMBL/GenBank/DDBJ databases">
        <title>Whole genome sequence of Vibrio fortis.</title>
        <authorList>
            <person name="Das S.K."/>
        </authorList>
    </citation>
    <scope>NUCLEOTIDE SEQUENCE [LARGE SCALE GENOMIC DNA]</scope>
    <source>
        <strain evidence="5 6">AN60</strain>
    </source>
</reference>
<organism evidence="5 6">
    <name type="scientific">Vibrio fortis</name>
    <dbReference type="NCBI Taxonomy" id="212667"/>
    <lineage>
        <taxon>Bacteria</taxon>
        <taxon>Pseudomonadati</taxon>
        <taxon>Pseudomonadota</taxon>
        <taxon>Gammaproteobacteria</taxon>
        <taxon>Vibrionales</taxon>
        <taxon>Vibrionaceae</taxon>
        <taxon>Vibrio</taxon>
    </lineage>
</organism>
<keyword evidence="3" id="KW-0804">Transcription</keyword>
<feature type="domain" description="HTH gntR-type" evidence="4">
    <location>
        <begin position="8"/>
        <end position="76"/>
    </location>
</feature>
<dbReference type="SMART" id="SM00866">
    <property type="entry name" value="UTRA"/>
    <property type="match status" value="1"/>
</dbReference>
<evidence type="ECO:0000256" key="2">
    <source>
        <dbReference type="ARBA" id="ARBA00023125"/>
    </source>
</evidence>
<dbReference type="PANTHER" id="PTHR44846:SF1">
    <property type="entry name" value="MANNOSYL-D-GLYCERATE TRANSPORT_METABOLISM SYSTEM REPRESSOR MNGR-RELATED"/>
    <property type="match status" value="1"/>
</dbReference>
<evidence type="ECO:0000256" key="1">
    <source>
        <dbReference type="ARBA" id="ARBA00023015"/>
    </source>
</evidence>
<dbReference type="InterPro" id="IPR011663">
    <property type="entry name" value="UTRA"/>
</dbReference>